<evidence type="ECO:0000256" key="1">
    <source>
        <dbReference type="ARBA" id="ARBA00004651"/>
    </source>
</evidence>
<keyword evidence="3 8" id="KW-0813">Transport</keyword>
<reference evidence="10 11" key="1">
    <citation type="submission" date="2018-10" db="EMBL/GenBank/DDBJ databases">
        <title>Natrarchaeobius chitinivorans gen. nov., sp. nov., and Natrarchaeobius haloalkaliphilus sp. nov., alkaliphilic, chitin-utilizing haloarchaea from hypersaline alkaline lakes.</title>
        <authorList>
            <person name="Sorokin D.Y."/>
            <person name="Elcheninov A.G."/>
            <person name="Kostrikina N.A."/>
            <person name="Bale N.J."/>
            <person name="Sinninghe Damste J.S."/>
            <person name="Khijniak T.V."/>
            <person name="Kublanov I.V."/>
            <person name="Toshchakov S.V."/>
        </authorList>
    </citation>
    <scope>NUCLEOTIDE SEQUENCE [LARGE SCALE GENOMIC DNA]</scope>
    <source>
        <strain evidence="10 11">AArcht7</strain>
    </source>
</reference>
<dbReference type="InterPro" id="IPR035906">
    <property type="entry name" value="MetI-like_sf"/>
</dbReference>
<comment type="similarity">
    <text evidence="2">Belongs to the binding-protein-dependent transport system permease family. CysTW subfamily.</text>
</comment>
<dbReference type="Gene3D" id="1.10.3720.10">
    <property type="entry name" value="MetI-like"/>
    <property type="match status" value="1"/>
</dbReference>
<evidence type="ECO:0000313" key="11">
    <source>
        <dbReference type="Proteomes" id="UP000281431"/>
    </source>
</evidence>
<dbReference type="Pfam" id="PF00528">
    <property type="entry name" value="BPD_transp_1"/>
    <property type="match status" value="1"/>
</dbReference>
<dbReference type="CDD" id="cd06261">
    <property type="entry name" value="TM_PBP2"/>
    <property type="match status" value="1"/>
</dbReference>
<dbReference type="OrthoDB" id="45815at2157"/>
<keyword evidence="5" id="KW-0812">Transmembrane</keyword>
<dbReference type="PANTHER" id="PTHR42929">
    <property type="entry name" value="INNER MEMBRANE ABC TRANSPORTER PERMEASE PROTEIN YDCU-RELATED-RELATED"/>
    <property type="match status" value="1"/>
</dbReference>
<feature type="domain" description="ABC transmembrane type-1" evidence="9">
    <location>
        <begin position="73"/>
        <end position="278"/>
    </location>
</feature>
<organism evidence="10 11">
    <name type="scientific">Natrarchaeobius chitinivorans</name>
    <dbReference type="NCBI Taxonomy" id="1679083"/>
    <lineage>
        <taxon>Archaea</taxon>
        <taxon>Methanobacteriati</taxon>
        <taxon>Methanobacteriota</taxon>
        <taxon>Stenosarchaea group</taxon>
        <taxon>Halobacteria</taxon>
        <taxon>Halobacteriales</taxon>
        <taxon>Natrialbaceae</taxon>
        <taxon>Natrarchaeobius</taxon>
    </lineage>
</organism>
<dbReference type="InterPro" id="IPR000515">
    <property type="entry name" value="MetI-like"/>
</dbReference>
<keyword evidence="4" id="KW-1003">Cell membrane</keyword>
<evidence type="ECO:0000256" key="3">
    <source>
        <dbReference type="ARBA" id="ARBA00022448"/>
    </source>
</evidence>
<evidence type="ECO:0000256" key="6">
    <source>
        <dbReference type="ARBA" id="ARBA00022989"/>
    </source>
</evidence>
<dbReference type="Proteomes" id="UP000281431">
    <property type="component" value="Unassembled WGS sequence"/>
</dbReference>
<evidence type="ECO:0000256" key="5">
    <source>
        <dbReference type="ARBA" id="ARBA00022692"/>
    </source>
</evidence>
<dbReference type="AlphaFoldDB" id="A0A3N6PHB3"/>
<keyword evidence="7" id="KW-0472">Membrane</keyword>
<proteinExistence type="inferred from homology"/>
<keyword evidence="6" id="KW-1133">Transmembrane helix</keyword>
<comment type="subcellular location">
    <subcellularLocation>
        <location evidence="1 8">Cell membrane</location>
        <topology evidence="1 8">Multi-pass membrane protein</topology>
    </subcellularLocation>
</comment>
<comment type="caution">
    <text evidence="10">The sequence shown here is derived from an EMBL/GenBank/DDBJ whole genome shotgun (WGS) entry which is preliminary data.</text>
</comment>
<dbReference type="PANTHER" id="PTHR42929:SF1">
    <property type="entry name" value="INNER MEMBRANE ABC TRANSPORTER PERMEASE PROTEIN YDCU-RELATED"/>
    <property type="match status" value="1"/>
</dbReference>
<evidence type="ECO:0000256" key="4">
    <source>
        <dbReference type="ARBA" id="ARBA00022475"/>
    </source>
</evidence>
<keyword evidence="11" id="KW-1185">Reference proteome</keyword>
<evidence type="ECO:0000256" key="2">
    <source>
        <dbReference type="ARBA" id="ARBA00007069"/>
    </source>
</evidence>
<dbReference type="PROSITE" id="PS50928">
    <property type="entry name" value="ABC_TM1"/>
    <property type="match status" value="1"/>
</dbReference>
<evidence type="ECO:0000256" key="7">
    <source>
        <dbReference type="ARBA" id="ARBA00023136"/>
    </source>
</evidence>
<name>A0A3N6PHB3_NATCH</name>
<gene>
    <name evidence="10" type="ORF">EA472_11970</name>
</gene>
<evidence type="ECO:0000256" key="8">
    <source>
        <dbReference type="RuleBase" id="RU363032"/>
    </source>
</evidence>
<dbReference type="SUPFAM" id="SSF161098">
    <property type="entry name" value="MetI-like"/>
    <property type="match status" value="1"/>
</dbReference>
<dbReference type="EMBL" id="REFZ01000007">
    <property type="protein sequence ID" value="RQG99939.1"/>
    <property type="molecule type" value="Genomic_DNA"/>
</dbReference>
<dbReference type="GO" id="GO:0005886">
    <property type="term" value="C:plasma membrane"/>
    <property type="evidence" value="ECO:0007669"/>
    <property type="project" value="UniProtKB-SubCell"/>
</dbReference>
<sequence length="290" mass="31755">MIERVISIPERVTVRGKRVDDLLPWLLSLPFALLFLLFLGLPLYRLFELSFQSETFLGHYVNIFAVGRYRNALFMSFAISILVTGVSIVLGLFMAYFIARREFVGKRLVVAIISFPISFPGVLVAWAMIVVLGRTGVLPQFLAFLSGESASTFAIVFSFWGLVAGYTYFTLPRVTMSMVSSIEKVDQSVEEAARSLGATRLQTFRYVTLPVIAPAIASAVTLAFSVCMAAFGTALLIASGVVDILPLMIFNVIMGQQDYAAGAAMAVVLTIITVSVIYGYRRKFGGSVYA</sequence>
<protein>
    <submittedName>
        <fullName evidence="10">ABC transporter permease subunit</fullName>
    </submittedName>
</protein>
<dbReference type="GO" id="GO:0055085">
    <property type="term" value="P:transmembrane transport"/>
    <property type="evidence" value="ECO:0007669"/>
    <property type="project" value="InterPro"/>
</dbReference>
<evidence type="ECO:0000313" key="10">
    <source>
        <dbReference type="EMBL" id="RQG99939.1"/>
    </source>
</evidence>
<evidence type="ECO:0000259" key="9">
    <source>
        <dbReference type="PROSITE" id="PS50928"/>
    </source>
</evidence>
<accession>A0A3N6PHB3</accession>